<accession>A0ACC3SM05</accession>
<protein>
    <submittedName>
        <fullName evidence="1">Uncharacterized protein</fullName>
    </submittedName>
</protein>
<keyword evidence="2" id="KW-1185">Reference proteome</keyword>
<evidence type="ECO:0000313" key="2">
    <source>
        <dbReference type="Proteomes" id="UP001320706"/>
    </source>
</evidence>
<dbReference type="Proteomes" id="UP001320706">
    <property type="component" value="Unassembled WGS sequence"/>
</dbReference>
<evidence type="ECO:0000313" key="1">
    <source>
        <dbReference type="EMBL" id="KAK8219314.1"/>
    </source>
</evidence>
<sequence>MARHHETQTVIELSDSDGDDAYFHSQTRPRKRQRNRGTQEDPISLSDSEPPQAAHQSPARSPTTTLGVVMEDPFDQDSNQIPGQYPEDFTDGFEDNDLPNDAHEGMELLLDVPDIPEQSQQLTEQQIFEKIRQMFPDICRERLLDIVRENAGDIESVLETILEGGNYPKEREKMKVAKSPKEDVNTGEQWRVQVPVAGKLRLATIDILKRDFPTIPIGFINTTLKDHGNLFPSYHALEEAQNTVPLPWNRSRTSALSRADMTMILRKYGAVAIPLEKELFDARKTCVAIRAKRAEDKAKQAAEEANLQDAYANGAVTECKCKRPFIKEYGCNKMTCSSCHNTQCYVCSANVQGNYNHFDQGPTGAANRASNCPLYDNVEERHQKDVAKAESDARAAVLHDHPDVAAEFLEFQVSERINQDEQALQRRLQARRPAVGPHNLIFGPQVVIGAQLRDRVRVIGERGGGLPPAIPLEPPPAIAQGGQLGHLGHHPANHWNPAHRFWGPFPGGFDLNFARIQELNRQIARDMNNGDVPVDGFGPGGAFRDYFR</sequence>
<organism evidence="1 2">
    <name type="scientific">Zalaria obscura</name>
    <dbReference type="NCBI Taxonomy" id="2024903"/>
    <lineage>
        <taxon>Eukaryota</taxon>
        <taxon>Fungi</taxon>
        <taxon>Dikarya</taxon>
        <taxon>Ascomycota</taxon>
        <taxon>Pezizomycotina</taxon>
        <taxon>Dothideomycetes</taxon>
        <taxon>Dothideomycetidae</taxon>
        <taxon>Dothideales</taxon>
        <taxon>Zalariaceae</taxon>
        <taxon>Zalaria</taxon>
    </lineage>
</organism>
<gene>
    <name evidence="1" type="ORF">M8818_001048</name>
</gene>
<reference evidence="1" key="1">
    <citation type="submission" date="2024-02" db="EMBL/GenBank/DDBJ databases">
        <title>Metagenome Assembled Genome of Zalaria obscura JY119.</title>
        <authorList>
            <person name="Vighnesh L."/>
            <person name="Jagadeeshwari U."/>
            <person name="Venkata Ramana C."/>
            <person name="Sasikala C."/>
        </authorList>
    </citation>
    <scope>NUCLEOTIDE SEQUENCE</scope>
    <source>
        <strain evidence="1">JY119</strain>
    </source>
</reference>
<comment type="caution">
    <text evidence="1">The sequence shown here is derived from an EMBL/GenBank/DDBJ whole genome shotgun (WGS) entry which is preliminary data.</text>
</comment>
<proteinExistence type="predicted"/>
<dbReference type="EMBL" id="JAMKPW020000004">
    <property type="protein sequence ID" value="KAK8219314.1"/>
    <property type="molecule type" value="Genomic_DNA"/>
</dbReference>
<name>A0ACC3SM05_9PEZI</name>